<evidence type="ECO:0000313" key="1">
    <source>
        <dbReference type="EMBL" id="QIT20004.1"/>
    </source>
</evidence>
<dbReference type="Proteomes" id="UP000501692">
    <property type="component" value="Plasmid pA1254_2"/>
</dbReference>
<name>A0A6H0G096_ACIPI</name>
<dbReference type="AlphaFoldDB" id="A0A6H0G096"/>
<proteinExistence type="predicted"/>
<evidence type="ECO:0000313" key="2">
    <source>
        <dbReference type="Proteomes" id="UP000501692"/>
    </source>
</evidence>
<geneLocation type="plasmid" evidence="2">
    <name>pa1254_2</name>
</geneLocation>
<dbReference type="EMBL" id="CP049808">
    <property type="protein sequence ID" value="QIT20004.1"/>
    <property type="molecule type" value="Genomic_DNA"/>
</dbReference>
<dbReference type="RefSeq" id="WP_167564488.1">
    <property type="nucleotide sequence ID" value="NZ_CP049808.1"/>
</dbReference>
<keyword evidence="1" id="KW-0614">Plasmid</keyword>
<gene>
    <name evidence="1" type="ORF">G8E09_19535</name>
</gene>
<organism evidence="1 2">
    <name type="scientific">Acinetobacter pittii</name>
    <name type="common">Acinetobacter genomosp. 3</name>
    <dbReference type="NCBI Taxonomy" id="48296"/>
    <lineage>
        <taxon>Bacteria</taxon>
        <taxon>Pseudomonadati</taxon>
        <taxon>Pseudomonadota</taxon>
        <taxon>Gammaproteobacteria</taxon>
        <taxon>Moraxellales</taxon>
        <taxon>Moraxellaceae</taxon>
        <taxon>Acinetobacter</taxon>
        <taxon>Acinetobacter calcoaceticus/baumannii complex</taxon>
    </lineage>
</organism>
<accession>A0A6H0G096</accession>
<protein>
    <submittedName>
        <fullName evidence="1">Uncharacterized protein</fullName>
    </submittedName>
</protein>
<reference evidence="1 2" key="1">
    <citation type="submission" date="2020-03" db="EMBL/GenBank/DDBJ databases">
        <authorList>
            <person name="Zhang L."/>
            <person name="Han X."/>
            <person name="Chen Y."/>
            <person name="Yu Y."/>
        </authorList>
    </citation>
    <scope>NUCLEOTIDE SEQUENCE [LARGE SCALE GENOMIC DNA]</scope>
    <source>
        <strain evidence="1 2">A1254</strain>
        <plasmid evidence="2">pa1254_2</plasmid>
    </source>
</reference>
<sequence>MIQQELKILIKANQVKEIYLIGKLIDADGNYSYSVKVVTEIDNMDTILKTGRTGTVKTYTSADRAIKGMQSLGYSGKFSVFFEQNLIY</sequence>